<feature type="compositionally biased region" description="Basic and acidic residues" evidence="1">
    <location>
        <begin position="74"/>
        <end position="83"/>
    </location>
</feature>
<evidence type="ECO:0000313" key="3">
    <source>
        <dbReference type="Proteomes" id="UP000287033"/>
    </source>
</evidence>
<feature type="non-terminal residue" evidence="2">
    <location>
        <position position="218"/>
    </location>
</feature>
<name>A0A401TVJ2_CHIPU</name>
<accession>A0A401TVJ2</accession>
<reference evidence="2 3" key="1">
    <citation type="journal article" date="2018" name="Nat. Ecol. Evol.">
        <title>Shark genomes provide insights into elasmobranch evolution and the origin of vertebrates.</title>
        <authorList>
            <person name="Hara Y"/>
            <person name="Yamaguchi K"/>
            <person name="Onimaru K"/>
            <person name="Kadota M"/>
            <person name="Koyanagi M"/>
            <person name="Keeley SD"/>
            <person name="Tatsumi K"/>
            <person name="Tanaka K"/>
            <person name="Motone F"/>
            <person name="Kageyama Y"/>
            <person name="Nozu R"/>
            <person name="Adachi N"/>
            <person name="Nishimura O"/>
            <person name="Nakagawa R"/>
            <person name="Tanegashima C"/>
            <person name="Kiyatake I"/>
            <person name="Matsumoto R"/>
            <person name="Murakumo K"/>
            <person name="Nishida K"/>
            <person name="Terakita A"/>
            <person name="Kuratani S"/>
            <person name="Sato K"/>
            <person name="Hyodo S Kuraku.S."/>
        </authorList>
    </citation>
    <scope>NUCLEOTIDE SEQUENCE [LARGE SCALE GENOMIC DNA]</scope>
</reference>
<comment type="caution">
    <text evidence="2">The sequence shown here is derived from an EMBL/GenBank/DDBJ whole genome shotgun (WGS) entry which is preliminary data.</text>
</comment>
<evidence type="ECO:0000256" key="1">
    <source>
        <dbReference type="SAM" id="MobiDB-lite"/>
    </source>
</evidence>
<sequence>MRHGLVQRVLVELAFGKADHDTGDAVADQVGQCAALAHELVDADQDGDRLNRNIGHDRQRRGERDEAGAGDAGRALRGDHGDAENAELLPNRQMGVGGLRQEQRRQRHVDVGAVEIETVAGRHHKADHRARGAKMLHLLDHLRQHRLRRRGAEHDQELVLDIGDEADDGKARQPRDRAEHDQHEQDAGEIEGRDQRRQVDQRAEAVGTDREGHRAERA</sequence>
<feature type="region of interest" description="Disordered" evidence="1">
    <location>
        <begin position="47"/>
        <end position="85"/>
    </location>
</feature>
<dbReference type="AlphaFoldDB" id="A0A401TVJ2"/>
<dbReference type="Proteomes" id="UP000287033">
    <property type="component" value="Unassembled WGS sequence"/>
</dbReference>
<feature type="region of interest" description="Disordered" evidence="1">
    <location>
        <begin position="158"/>
        <end position="218"/>
    </location>
</feature>
<feature type="compositionally biased region" description="Basic and acidic residues" evidence="1">
    <location>
        <begin position="47"/>
        <end position="67"/>
    </location>
</feature>
<feature type="compositionally biased region" description="Basic and acidic residues" evidence="1">
    <location>
        <begin position="168"/>
        <end position="218"/>
    </location>
</feature>
<dbReference type="EMBL" id="BEZZ01192681">
    <property type="protein sequence ID" value="GCC46640.1"/>
    <property type="molecule type" value="Genomic_DNA"/>
</dbReference>
<evidence type="ECO:0000313" key="2">
    <source>
        <dbReference type="EMBL" id="GCC46640.1"/>
    </source>
</evidence>
<organism evidence="2 3">
    <name type="scientific">Chiloscyllium punctatum</name>
    <name type="common">Brownbanded bambooshark</name>
    <name type="synonym">Hemiscyllium punctatum</name>
    <dbReference type="NCBI Taxonomy" id="137246"/>
    <lineage>
        <taxon>Eukaryota</taxon>
        <taxon>Metazoa</taxon>
        <taxon>Chordata</taxon>
        <taxon>Craniata</taxon>
        <taxon>Vertebrata</taxon>
        <taxon>Chondrichthyes</taxon>
        <taxon>Elasmobranchii</taxon>
        <taxon>Galeomorphii</taxon>
        <taxon>Galeoidea</taxon>
        <taxon>Orectolobiformes</taxon>
        <taxon>Hemiscylliidae</taxon>
        <taxon>Chiloscyllium</taxon>
    </lineage>
</organism>
<protein>
    <submittedName>
        <fullName evidence="2">Uncharacterized protein</fullName>
    </submittedName>
</protein>
<proteinExistence type="predicted"/>
<gene>
    <name evidence="2" type="ORF">chiPu_0030770</name>
</gene>
<keyword evidence="3" id="KW-1185">Reference proteome</keyword>